<evidence type="ECO:0000256" key="1">
    <source>
        <dbReference type="SAM" id="SignalP"/>
    </source>
</evidence>
<dbReference type="RefSeq" id="WP_133535366.1">
    <property type="nucleotide sequence ID" value="NZ_SNYH01000002.1"/>
</dbReference>
<comment type="caution">
    <text evidence="3">The sequence shown here is derived from an EMBL/GenBank/DDBJ whole genome shotgun (WGS) entry which is preliminary data.</text>
</comment>
<gene>
    <name evidence="3" type="ORF">DFQ07_1245</name>
</gene>
<sequence>MKKIKLLLIAVFTTAITSAQVVIKPGVKGGLNYSGLTNAGNDTKWNTSFHIGGSVSFKFADFYTLQPEVLYSKQGAKVGFDLVSNGGSYIERTYINTKLNYLSFHVNNKFFLGGGNFNLQVAPVLDILVSHENVNDPEIFDFGLAGGIGYNFPNGLNIDVRFKQGLTDLFGRNVGTYPETTDISDLTLNQVFQVSLGYEFDFK</sequence>
<evidence type="ECO:0000259" key="2">
    <source>
        <dbReference type="Pfam" id="PF13568"/>
    </source>
</evidence>
<name>A0A4V6PW93_9FLAO</name>
<dbReference type="EMBL" id="SNYH01000002">
    <property type="protein sequence ID" value="TDQ28864.1"/>
    <property type="molecule type" value="Genomic_DNA"/>
</dbReference>
<keyword evidence="4" id="KW-1185">Reference proteome</keyword>
<feature type="signal peptide" evidence="1">
    <location>
        <begin position="1"/>
        <end position="19"/>
    </location>
</feature>
<proteinExistence type="predicted"/>
<organism evidence="3 4">
    <name type="scientific">Tenacibaculum caenipelagi</name>
    <dbReference type="NCBI Taxonomy" id="1325435"/>
    <lineage>
        <taxon>Bacteria</taxon>
        <taxon>Pseudomonadati</taxon>
        <taxon>Bacteroidota</taxon>
        <taxon>Flavobacteriia</taxon>
        <taxon>Flavobacteriales</taxon>
        <taxon>Flavobacteriaceae</taxon>
        <taxon>Tenacibaculum</taxon>
    </lineage>
</organism>
<reference evidence="3 4" key="1">
    <citation type="submission" date="2019-03" db="EMBL/GenBank/DDBJ databases">
        <title>Genomic Encyclopedia of Type Strains, Phase III (KMG-III): the genomes of soil and plant-associated and newly described type strains.</title>
        <authorList>
            <person name="Whitman W."/>
        </authorList>
    </citation>
    <scope>NUCLEOTIDE SEQUENCE [LARGE SCALE GENOMIC DNA]</scope>
    <source>
        <strain evidence="3 4">CECT 8283</strain>
    </source>
</reference>
<dbReference type="Proteomes" id="UP000295390">
    <property type="component" value="Unassembled WGS sequence"/>
</dbReference>
<dbReference type="Pfam" id="PF13568">
    <property type="entry name" value="OMP_b-brl_2"/>
    <property type="match status" value="1"/>
</dbReference>
<accession>A0A4V6PW93</accession>
<evidence type="ECO:0000313" key="4">
    <source>
        <dbReference type="Proteomes" id="UP000295390"/>
    </source>
</evidence>
<protein>
    <submittedName>
        <fullName evidence="3">Outer membrane protein with beta-barrel domain</fullName>
    </submittedName>
</protein>
<evidence type="ECO:0000313" key="3">
    <source>
        <dbReference type="EMBL" id="TDQ28864.1"/>
    </source>
</evidence>
<keyword evidence="1" id="KW-0732">Signal</keyword>
<dbReference type="AlphaFoldDB" id="A0A4V6PW93"/>
<dbReference type="OrthoDB" id="947434at2"/>
<feature type="domain" description="Outer membrane protein beta-barrel" evidence="2">
    <location>
        <begin position="26"/>
        <end position="170"/>
    </location>
</feature>
<feature type="chain" id="PRO_5021031707" evidence="1">
    <location>
        <begin position="20"/>
        <end position="203"/>
    </location>
</feature>
<dbReference type="InterPro" id="IPR025665">
    <property type="entry name" value="Beta-barrel_OMP_2"/>
</dbReference>